<comment type="caution">
    <text evidence="2">The sequence shown here is derived from an EMBL/GenBank/DDBJ whole genome shotgun (WGS) entry which is preliminary data.</text>
</comment>
<evidence type="ECO:0000313" key="2">
    <source>
        <dbReference type="EMBL" id="CAD2185520.1"/>
    </source>
</evidence>
<accession>A0A6V7WEV1</accession>
<dbReference type="Proteomes" id="UP000580250">
    <property type="component" value="Unassembled WGS sequence"/>
</dbReference>
<protein>
    <submittedName>
        <fullName evidence="2">Uncharacterized protein</fullName>
    </submittedName>
</protein>
<sequence length="166" mass="18949">MCTNKNKIFIRLLLFSTFYLMIFLTTTDAVGNKFFKWLKPQKSKTRGIEIGNNDLVDINKNKETFHISQSKAEISKPIDEHVSGDLVGEIRSVQNFNVPETSNPSPSNSHFPKPSSSKTSSKKYSERHQKGKKLATIHEGCIYYNHGRTNSNLEIYFEGTIHSLKH</sequence>
<feature type="region of interest" description="Disordered" evidence="1">
    <location>
        <begin position="96"/>
        <end position="132"/>
    </location>
</feature>
<dbReference type="AlphaFoldDB" id="A0A6V7WEV1"/>
<organism evidence="2 3">
    <name type="scientific">Meloidogyne enterolobii</name>
    <name type="common">Root-knot nematode worm</name>
    <name type="synonym">Meloidogyne mayaguensis</name>
    <dbReference type="NCBI Taxonomy" id="390850"/>
    <lineage>
        <taxon>Eukaryota</taxon>
        <taxon>Metazoa</taxon>
        <taxon>Ecdysozoa</taxon>
        <taxon>Nematoda</taxon>
        <taxon>Chromadorea</taxon>
        <taxon>Rhabditida</taxon>
        <taxon>Tylenchina</taxon>
        <taxon>Tylenchomorpha</taxon>
        <taxon>Tylenchoidea</taxon>
        <taxon>Meloidogynidae</taxon>
        <taxon>Meloidogyninae</taxon>
        <taxon>Meloidogyne</taxon>
    </lineage>
</organism>
<reference evidence="2 3" key="1">
    <citation type="submission" date="2020-08" db="EMBL/GenBank/DDBJ databases">
        <authorList>
            <person name="Koutsovoulos G."/>
            <person name="Danchin GJ E."/>
        </authorList>
    </citation>
    <scope>NUCLEOTIDE SEQUENCE [LARGE SCALE GENOMIC DNA]</scope>
</reference>
<name>A0A6V7WEV1_MELEN</name>
<evidence type="ECO:0000313" key="3">
    <source>
        <dbReference type="Proteomes" id="UP000580250"/>
    </source>
</evidence>
<gene>
    <name evidence="2" type="ORF">MENT_LOCUS37954</name>
</gene>
<proteinExistence type="predicted"/>
<feature type="compositionally biased region" description="Polar residues" evidence="1">
    <location>
        <begin position="96"/>
        <end position="110"/>
    </location>
</feature>
<dbReference type="EMBL" id="CAJEWN010000549">
    <property type="protein sequence ID" value="CAD2185520.1"/>
    <property type="molecule type" value="Genomic_DNA"/>
</dbReference>
<evidence type="ECO:0000256" key="1">
    <source>
        <dbReference type="SAM" id="MobiDB-lite"/>
    </source>
</evidence>